<comment type="function">
    <text evidence="1">Phosphorylates (R)-pantoate to form (R)-4-phosphopantoate in the CoA biosynthesis pathway.</text>
</comment>
<accession>A0AAQ4CSV0</accession>
<keyword evidence="1" id="KW-0067">ATP-binding</keyword>
<dbReference type="GO" id="GO:0015937">
    <property type="term" value="P:coenzyme A biosynthetic process"/>
    <property type="evidence" value="ECO:0007669"/>
    <property type="project" value="UniProtKB-UniRule"/>
</dbReference>
<dbReference type="PIRSF" id="PIRSF016896">
    <property type="entry name" value="GHMP_arc_MJ0969"/>
    <property type="match status" value="1"/>
</dbReference>
<keyword evidence="1 3" id="KW-0418">Kinase</keyword>
<proteinExistence type="inferred from homology"/>
<dbReference type="InterPro" id="IPR014721">
    <property type="entry name" value="Ribsml_uS5_D2-typ_fold_subgr"/>
</dbReference>
<comment type="similarity">
    <text evidence="1">Belongs to the GHMP kinase family. PoK subfamily.</text>
</comment>
<dbReference type="GO" id="GO:0005524">
    <property type="term" value="F:ATP binding"/>
    <property type="evidence" value="ECO:0007669"/>
    <property type="project" value="UniProtKB-KW"/>
</dbReference>
<gene>
    <name evidence="3" type="ORF">SACC_18980</name>
</gene>
<dbReference type="PANTHER" id="PTHR42282:SF1">
    <property type="entry name" value="PANTOATE KINASE"/>
    <property type="match status" value="1"/>
</dbReference>
<keyword evidence="1" id="KW-0547">Nucleotide-binding</keyword>
<evidence type="ECO:0000256" key="1">
    <source>
        <dbReference type="HAMAP-Rule" id="MF_02223"/>
    </source>
</evidence>
<keyword evidence="4" id="KW-1185">Reference proteome</keyword>
<protein>
    <recommendedName>
        <fullName evidence="1">Pantoate kinase</fullName>
        <shortName evidence="1">PoK</shortName>
        <ecNumber evidence="1">2.7.1.169</ecNumber>
    </recommendedName>
</protein>
<dbReference type="AlphaFoldDB" id="A0AAQ4CSV0"/>
<dbReference type="RefSeq" id="WP_229569244.1">
    <property type="nucleotide sequence ID" value="NZ_AP025226.1"/>
</dbReference>
<dbReference type="InterPro" id="IPR020568">
    <property type="entry name" value="Ribosomal_Su5_D2-typ_SF"/>
</dbReference>
<evidence type="ECO:0000313" key="3">
    <source>
        <dbReference type="EMBL" id="BDB98881.1"/>
    </source>
</evidence>
<evidence type="ECO:0000313" key="4">
    <source>
        <dbReference type="Proteomes" id="UP001319921"/>
    </source>
</evidence>
<keyword evidence="1" id="KW-0808">Transferase</keyword>
<dbReference type="Pfam" id="PF00288">
    <property type="entry name" value="GHMP_kinases_N"/>
    <property type="match status" value="1"/>
</dbReference>
<dbReference type="EC" id="2.7.1.169" evidence="1"/>
<dbReference type="GO" id="GO:0016301">
    <property type="term" value="F:kinase activity"/>
    <property type="evidence" value="ECO:0007669"/>
    <property type="project" value="UniProtKB-UniRule"/>
</dbReference>
<comment type="pathway">
    <text evidence="1">Cofactor biosynthesis; coenzyme A biosynthesis.</text>
</comment>
<organism evidence="3 4">
    <name type="scientific">Saccharolobus caldissimus</name>
    <dbReference type="NCBI Taxonomy" id="1702097"/>
    <lineage>
        <taxon>Archaea</taxon>
        <taxon>Thermoproteota</taxon>
        <taxon>Thermoprotei</taxon>
        <taxon>Sulfolobales</taxon>
        <taxon>Sulfolobaceae</taxon>
        <taxon>Saccharolobus</taxon>
    </lineage>
</organism>
<name>A0AAQ4CSV0_9CREN</name>
<dbReference type="PANTHER" id="PTHR42282">
    <property type="entry name" value="PANTOATE KINASE-RELATED"/>
    <property type="match status" value="1"/>
</dbReference>
<evidence type="ECO:0000259" key="2">
    <source>
        <dbReference type="Pfam" id="PF00288"/>
    </source>
</evidence>
<dbReference type="InterPro" id="IPR006204">
    <property type="entry name" value="GHMP_kinase_N_dom"/>
</dbReference>
<dbReference type="GeneID" id="68866628"/>
<dbReference type="KEGG" id="scas:SACC_18980"/>
<comment type="catalytic activity">
    <reaction evidence="1">
        <text>(R)-pantoate + ATP = (R)-4-phosphopantoate + ADP + H(+)</text>
        <dbReference type="Rhea" id="RHEA:28246"/>
        <dbReference type="ChEBI" id="CHEBI:15378"/>
        <dbReference type="ChEBI" id="CHEBI:15980"/>
        <dbReference type="ChEBI" id="CHEBI:30616"/>
        <dbReference type="ChEBI" id="CHEBI:61294"/>
        <dbReference type="ChEBI" id="CHEBI:456216"/>
        <dbReference type="EC" id="2.7.1.169"/>
    </reaction>
</comment>
<dbReference type="SUPFAM" id="SSF54211">
    <property type="entry name" value="Ribosomal protein S5 domain 2-like"/>
    <property type="match status" value="1"/>
</dbReference>
<reference evidence="3 4" key="1">
    <citation type="journal article" date="2022" name="Microbiol. Resour. Announc.">
        <title>Complete Genome Sequence of the Hyperthermophilic and Acidophilic Archaeon Saccharolobus caldissimus Strain HS-3T.</title>
        <authorList>
            <person name="Sakai H.D."/>
            <person name="Kurosawa N."/>
        </authorList>
    </citation>
    <scope>NUCLEOTIDE SEQUENCE [LARGE SCALE GENOMIC DNA]</scope>
    <source>
        <strain evidence="3 4">JCM32116</strain>
    </source>
</reference>
<sequence length="247" mass="27458">MEILVPLSVSGIWYPVIKENLLESGSIGLTLTLEPYIIAEIKYGKGIIFNGIEINIPNYEILRQKLGEYKLIVYSRVPLGYGYGLSGAISLAYALGVKELTSISEKDAVNVAHLSDIVAGNGLGDVIAQYHGGLVYRRKAGGLGYGEVERIILDWSDYPIFSQIVEQMPTKNIIRKSEIALSLIDEFLRNPSPIKFIEVASKFTKSLGFTSEYPNSYRKKGIIIKIFTPENGVWIRHKIASRGAFVR</sequence>
<dbReference type="EMBL" id="AP025226">
    <property type="protein sequence ID" value="BDB98881.1"/>
    <property type="molecule type" value="Genomic_DNA"/>
</dbReference>
<dbReference type="Proteomes" id="UP001319921">
    <property type="component" value="Chromosome"/>
</dbReference>
<dbReference type="InterPro" id="IPR012043">
    <property type="entry name" value="PoK"/>
</dbReference>
<feature type="domain" description="GHMP kinase N-terminal" evidence="2">
    <location>
        <begin position="61"/>
        <end position="133"/>
    </location>
</feature>
<dbReference type="HAMAP" id="MF_02223">
    <property type="entry name" value="Pantoate_kinase"/>
    <property type="match status" value="1"/>
</dbReference>
<keyword evidence="1" id="KW-0173">Coenzyme A biosynthesis</keyword>
<dbReference type="Gene3D" id="3.30.230.10">
    <property type="match status" value="1"/>
</dbReference>